<dbReference type="InterPro" id="IPR000257">
    <property type="entry name" value="Uroporphyrinogen_deCOase"/>
</dbReference>
<dbReference type="AlphaFoldDB" id="A0A381QS48"/>
<sequence length="386" mass="43877">MQMTPRERVLTTLNHEEPDRVPLVIGVSNATGVKMKPYQEIKKILKVQAPDRYLYDWPELGTAEIDEETLCRLHGDVRGVLDLEPERVRLQHVEREPHSECIDSWGSGQVEIEPGHWYPGVHPLKQASNKDDLELYPGWPDMNDPTRIAHVREQATRLTEENRYAILATPWLLFPFERAHAMQGMETYLLNMAMDPEFARAMLVKIAGYCKELMGRFLEELGENVDMIKIGDDLGTQKSLMISPKMYREILKPVHADFIQFIRERTKAKIFFHSCGDVEPLIEDFIEIGVDILNPVQTSSGMMSDLPALKKSYGDKIVFCGGIDSHRILPFGTVKEVREEVRRVIEILGPGGGCMISSVHTVMNDVPPENVIAMAEAVEEFGHYPI</sequence>
<dbReference type="PANTHER" id="PTHR47099">
    <property type="entry name" value="METHYLCOBAMIDE:COM METHYLTRANSFERASE MTBA"/>
    <property type="match status" value="1"/>
</dbReference>
<dbReference type="Pfam" id="PF01208">
    <property type="entry name" value="URO-D"/>
    <property type="match status" value="1"/>
</dbReference>
<dbReference type="GO" id="GO:0006779">
    <property type="term" value="P:porphyrin-containing compound biosynthetic process"/>
    <property type="evidence" value="ECO:0007669"/>
    <property type="project" value="InterPro"/>
</dbReference>
<dbReference type="InterPro" id="IPR038071">
    <property type="entry name" value="UROD/MetE-like_sf"/>
</dbReference>
<reference evidence="2" key="1">
    <citation type="submission" date="2018-05" db="EMBL/GenBank/DDBJ databases">
        <authorList>
            <person name="Lanie J.A."/>
            <person name="Ng W.-L."/>
            <person name="Kazmierczak K.M."/>
            <person name="Andrzejewski T.M."/>
            <person name="Davidsen T.M."/>
            <person name="Wayne K.J."/>
            <person name="Tettelin H."/>
            <person name="Glass J.I."/>
            <person name="Rusch D."/>
            <person name="Podicherti R."/>
            <person name="Tsui H.-C.T."/>
            <person name="Winkler M.E."/>
        </authorList>
    </citation>
    <scope>NUCLEOTIDE SEQUENCE</scope>
</reference>
<dbReference type="GO" id="GO:0004853">
    <property type="term" value="F:uroporphyrinogen decarboxylase activity"/>
    <property type="evidence" value="ECO:0007669"/>
    <property type="project" value="InterPro"/>
</dbReference>
<accession>A0A381QS48</accession>
<feature type="domain" description="Uroporphyrinogen decarboxylase (URO-D)" evidence="1">
    <location>
        <begin position="128"/>
        <end position="380"/>
    </location>
</feature>
<name>A0A381QS48_9ZZZZ</name>
<dbReference type="EMBL" id="UINC01001496">
    <property type="protein sequence ID" value="SUZ82212.1"/>
    <property type="molecule type" value="Genomic_DNA"/>
</dbReference>
<protein>
    <recommendedName>
        <fullName evidence="1">Uroporphyrinogen decarboxylase (URO-D) domain-containing protein</fullName>
    </recommendedName>
</protein>
<proteinExistence type="predicted"/>
<evidence type="ECO:0000313" key="2">
    <source>
        <dbReference type="EMBL" id="SUZ82212.1"/>
    </source>
</evidence>
<evidence type="ECO:0000259" key="1">
    <source>
        <dbReference type="Pfam" id="PF01208"/>
    </source>
</evidence>
<dbReference type="InterPro" id="IPR052024">
    <property type="entry name" value="Methanogen_methyltrans"/>
</dbReference>
<dbReference type="SUPFAM" id="SSF51726">
    <property type="entry name" value="UROD/MetE-like"/>
    <property type="match status" value="1"/>
</dbReference>
<organism evidence="2">
    <name type="scientific">marine metagenome</name>
    <dbReference type="NCBI Taxonomy" id="408172"/>
    <lineage>
        <taxon>unclassified sequences</taxon>
        <taxon>metagenomes</taxon>
        <taxon>ecological metagenomes</taxon>
    </lineage>
</organism>
<dbReference type="PANTHER" id="PTHR47099:SF1">
    <property type="entry name" value="METHYLCOBAMIDE:COM METHYLTRANSFERASE MTBA"/>
    <property type="match status" value="1"/>
</dbReference>
<gene>
    <name evidence="2" type="ORF">METZ01_LOCUS35066</name>
</gene>
<dbReference type="Gene3D" id="3.20.20.210">
    <property type="match status" value="1"/>
</dbReference>